<comment type="caution">
    <text evidence="1">The sequence shown here is derived from an EMBL/GenBank/DDBJ whole genome shotgun (WGS) entry which is preliminary data.</text>
</comment>
<dbReference type="Proteomes" id="UP001168694">
    <property type="component" value="Unassembled WGS sequence"/>
</dbReference>
<proteinExistence type="predicted"/>
<evidence type="ECO:0000313" key="1">
    <source>
        <dbReference type="EMBL" id="MDN4072933.1"/>
    </source>
</evidence>
<evidence type="ECO:0000313" key="2">
    <source>
        <dbReference type="Proteomes" id="UP001168694"/>
    </source>
</evidence>
<protein>
    <recommendedName>
        <fullName evidence="3">Response regulatory domain-containing protein</fullName>
    </recommendedName>
</protein>
<reference evidence="1" key="1">
    <citation type="submission" date="2023-06" db="EMBL/GenBank/DDBJ databases">
        <title>Draft Genome Sequences of Representative Paenibacillus Polymyxa, Bacillus cereus, Fictibacillus sp., and Brevibacillus agri Strains Isolated from Amazonian Dark Earth.</title>
        <authorList>
            <person name="Pellegrinetti T.A."/>
            <person name="Cunha I.C.M."/>
            <person name="Chaves M.G."/>
            <person name="Freitas A.S."/>
            <person name="Silva A.V.R."/>
            <person name="Tsai S.M."/>
            <person name="Mendes L.W."/>
        </authorList>
    </citation>
    <scope>NUCLEOTIDE SEQUENCE</scope>
    <source>
        <strain evidence="1">CENA-BCM004</strain>
    </source>
</reference>
<sequence length="75" mass="8863">MKVLIAEDDASSRKLLKLFIDSLWFLGWHWCADLENKARGWGIKDPYDEPYADFVDPVKDYNKGVYQKIENRVKL</sequence>
<organism evidence="1 2">
    <name type="scientific">Fictibacillus terranigra</name>
    <dbReference type="NCBI Taxonomy" id="3058424"/>
    <lineage>
        <taxon>Bacteria</taxon>
        <taxon>Bacillati</taxon>
        <taxon>Bacillota</taxon>
        <taxon>Bacilli</taxon>
        <taxon>Bacillales</taxon>
        <taxon>Fictibacillaceae</taxon>
        <taxon>Fictibacillus</taxon>
    </lineage>
</organism>
<accession>A0ABT8E4V1</accession>
<dbReference type="Gene3D" id="3.20.20.80">
    <property type="entry name" value="Glycosidases"/>
    <property type="match status" value="1"/>
</dbReference>
<evidence type="ECO:0008006" key="3">
    <source>
        <dbReference type="Google" id="ProtNLM"/>
    </source>
</evidence>
<dbReference type="RefSeq" id="WP_290399089.1">
    <property type="nucleotide sequence ID" value="NZ_JAUHLN010000002.1"/>
</dbReference>
<keyword evidence="2" id="KW-1185">Reference proteome</keyword>
<name>A0ABT8E4V1_9BACL</name>
<dbReference type="EMBL" id="JAUHLN010000002">
    <property type="protein sequence ID" value="MDN4072933.1"/>
    <property type="molecule type" value="Genomic_DNA"/>
</dbReference>
<gene>
    <name evidence="1" type="ORF">QYF49_07835</name>
</gene>